<accession>A0A918NTB9</accession>
<name>A0A918NTB9_9ACTN</name>
<keyword evidence="2" id="KW-1185">Reference proteome</keyword>
<dbReference type="EMBL" id="BMWD01000040">
    <property type="protein sequence ID" value="GGX93854.1"/>
    <property type="molecule type" value="Genomic_DNA"/>
</dbReference>
<dbReference type="Proteomes" id="UP000645555">
    <property type="component" value="Unassembled WGS sequence"/>
</dbReference>
<comment type="caution">
    <text evidence="1">The sequence shown here is derived from an EMBL/GenBank/DDBJ whole genome shotgun (WGS) entry which is preliminary data.</text>
</comment>
<evidence type="ECO:0000313" key="2">
    <source>
        <dbReference type="Proteomes" id="UP000645555"/>
    </source>
</evidence>
<sequence>MISTADYHLVAQPDVPGAPAGIGLAVPIRRKRLLREAALPADAKQLLELLRRALDLENDG</sequence>
<protein>
    <submittedName>
        <fullName evidence="1">Uncharacterized protein</fullName>
    </submittedName>
</protein>
<dbReference type="AlphaFoldDB" id="A0A918NTB9"/>
<evidence type="ECO:0000313" key="1">
    <source>
        <dbReference type="EMBL" id="GGX93854.1"/>
    </source>
</evidence>
<organism evidence="1 2">
    <name type="scientific">Streptomyces fructofermentans</name>
    <dbReference type="NCBI Taxonomy" id="152141"/>
    <lineage>
        <taxon>Bacteria</taxon>
        <taxon>Bacillati</taxon>
        <taxon>Actinomycetota</taxon>
        <taxon>Actinomycetes</taxon>
        <taxon>Kitasatosporales</taxon>
        <taxon>Streptomycetaceae</taxon>
        <taxon>Streptomyces</taxon>
    </lineage>
</organism>
<reference evidence="1" key="1">
    <citation type="journal article" date="2014" name="Int. J. Syst. Evol. Microbiol.">
        <title>Complete genome sequence of Corynebacterium casei LMG S-19264T (=DSM 44701T), isolated from a smear-ripened cheese.</title>
        <authorList>
            <consortium name="US DOE Joint Genome Institute (JGI-PGF)"/>
            <person name="Walter F."/>
            <person name="Albersmeier A."/>
            <person name="Kalinowski J."/>
            <person name="Ruckert C."/>
        </authorList>
    </citation>
    <scope>NUCLEOTIDE SEQUENCE</scope>
    <source>
        <strain evidence="1">JCM 4956</strain>
    </source>
</reference>
<reference evidence="1" key="2">
    <citation type="submission" date="2020-09" db="EMBL/GenBank/DDBJ databases">
        <authorList>
            <person name="Sun Q."/>
            <person name="Ohkuma M."/>
        </authorList>
    </citation>
    <scope>NUCLEOTIDE SEQUENCE</scope>
    <source>
        <strain evidence="1">JCM 4956</strain>
    </source>
</reference>
<gene>
    <name evidence="1" type="ORF">GCM10010515_70850</name>
</gene>
<dbReference type="RefSeq" id="WP_229916884.1">
    <property type="nucleotide sequence ID" value="NZ_BMWD01000040.1"/>
</dbReference>
<proteinExistence type="predicted"/>